<feature type="region of interest" description="Disordered" evidence="1">
    <location>
        <begin position="182"/>
        <end position="205"/>
    </location>
</feature>
<sequence>MLRRLALLAALAALACRRHDPDQAAPAPQAPATPAATATAEASSAAPAAPGAGTATPAAQPAPTPTPAGPLPLPVQAFAVEGATEVPLGPGAEPTAVEPRSTFRLAAGAALVDAHAVLLDEKGDMVPSTGTTELGQEALFRVSPREPLRPGSRYTLKVETAGGKELRDAQGRVYAPAAVALRTTGTKPAAPAAAKPSKRGHRRHR</sequence>
<keyword evidence="3" id="KW-1185">Reference proteome</keyword>
<feature type="compositionally biased region" description="Pro residues" evidence="1">
    <location>
        <begin position="60"/>
        <end position="73"/>
    </location>
</feature>
<protein>
    <recommendedName>
        <fullName evidence="4">SbsA Ig-like domain-containing protein</fullName>
    </recommendedName>
</protein>
<reference evidence="3" key="1">
    <citation type="journal article" date="2022" name="Int. J. Syst. Evol. Microbiol.">
        <title>Anaeromyxobacter oryzae sp. nov., Anaeromyxobacter diazotrophicus sp. nov. and Anaeromyxobacter paludicola sp. nov., isolated from paddy soils.</title>
        <authorList>
            <person name="Itoh H."/>
            <person name="Xu Z."/>
            <person name="Mise K."/>
            <person name="Masuda Y."/>
            <person name="Ushijima N."/>
            <person name="Hayakawa C."/>
            <person name="Shiratori Y."/>
            <person name="Senoo K."/>
        </authorList>
    </citation>
    <scope>NUCLEOTIDE SEQUENCE [LARGE SCALE GENOMIC DNA]</scope>
    <source>
        <strain evidence="3">Red630</strain>
    </source>
</reference>
<evidence type="ECO:0000256" key="1">
    <source>
        <dbReference type="SAM" id="MobiDB-lite"/>
    </source>
</evidence>
<accession>A0ABM7X6W9</accession>
<feature type="region of interest" description="Disordered" evidence="1">
    <location>
        <begin position="20"/>
        <end position="73"/>
    </location>
</feature>
<gene>
    <name evidence="2" type="ORF">AMPC_07050</name>
</gene>
<feature type="compositionally biased region" description="Low complexity" evidence="1">
    <location>
        <begin position="24"/>
        <end position="59"/>
    </location>
</feature>
<organism evidence="2 3">
    <name type="scientific">Anaeromyxobacter paludicola</name>
    <dbReference type="NCBI Taxonomy" id="2918171"/>
    <lineage>
        <taxon>Bacteria</taxon>
        <taxon>Pseudomonadati</taxon>
        <taxon>Myxococcota</taxon>
        <taxon>Myxococcia</taxon>
        <taxon>Myxococcales</taxon>
        <taxon>Cystobacterineae</taxon>
        <taxon>Anaeromyxobacteraceae</taxon>
        <taxon>Anaeromyxobacter</taxon>
    </lineage>
</organism>
<evidence type="ECO:0000313" key="2">
    <source>
        <dbReference type="EMBL" id="BDG07592.1"/>
    </source>
</evidence>
<dbReference type="PROSITE" id="PS51257">
    <property type="entry name" value="PROKAR_LIPOPROTEIN"/>
    <property type="match status" value="1"/>
</dbReference>
<name>A0ABM7X6W9_9BACT</name>
<dbReference type="Proteomes" id="UP001162734">
    <property type="component" value="Chromosome"/>
</dbReference>
<evidence type="ECO:0008006" key="4">
    <source>
        <dbReference type="Google" id="ProtNLM"/>
    </source>
</evidence>
<evidence type="ECO:0000313" key="3">
    <source>
        <dbReference type="Proteomes" id="UP001162734"/>
    </source>
</evidence>
<proteinExistence type="predicted"/>
<dbReference type="RefSeq" id="WP_248344395.1">
    <property type="nucleotide sequence ID" value="NZ_AP025592.1"/>
</dbReference>
<dbReference type="EMBL" id="AP025592">
    <property type="protein sequence ID" value="BDG07592.1"/>
    <property type="molecule type" value="Genomic_DNA"/>
</dbReference>
<feature type="compositionally biased region" description="Basic residues" evidence="1">
    <location>
        <begin position="196"/>
        <end position="205"/>
    </location>
</feature>